<dbReference type="AlphaFoldDB" id="A0A0B7KJ87"/>
<reference evidence="1" key="1">
    <citation type="submission" date="2015-01" db="EMBL/GenBank/DDBJ databases">
        <authorList>
            <person name="Durling Mikael"/>
        </authorList>
    </citation>
    <scope>NUCLEOTIDE SEQUENCE</scope>
</reference>
<dbReference type="EMBL" id="CDPU01000053">
    <property type="protein sequence ID" value="CEO55497.1"/>
    <property type="molecule type" value="Genomic_DNA"/>
</dbReference>
<gene>
    <name evidence="1" type="ORF">BN869_000011554_1</name>
</gene>
<name>A0A0B7KJ87_BIOOC</name>
<evidence type="ECO:0000313" key="1">
    <source>
        <dbReference type="EMBL" id="CEO55497.1"/>
    </source>
</evidence>
<sequence length="135" mass="14762">MHQPNTSSLHDACQDDGDILCQASTFSNGLDDTLHFVVVLLGDPLQILMPALVRLKDFGNSTGGFDGCQYLGHGLLQTSFGGEVQFGDDNGHWHFQLEGQCQVCTNKIYACRGRPKDVLRSRRSPGSHGCRITVI</sequence>
<organism evidence="1">
    <name type="scientific">Bionectria ochroleuca</name>
    <name type="common">Gliocladium roseum</name>
    <dbReference type="NCBI Taxonomy" id="29856"/>
    <lineage>
        <taxon>Eukaryota</taxon>
        <taxon>Fungi</taxon>
        <taxon>Dikarya</taxon>
        <taxon>Ascomycota</taxon>
        <taxon>Pezizomycotina</taxon>
        <taxon>Sordariomycetes</taxon>
        <taxon>Hypocreomycetidae</taxon>
        <taxon>Hypocreales</taxon>
        <taxon>Bionectriaceae</taxon>
        <taxon>Clonostachys</taxon>
    </lineage>
</organism>
<protein>
    <submittedName>
        <fullName evidence="1">Uncharacterized protein</fullName>
    </submittedName>
</protein>
<proteinExistence type="predicted"/>
<accession>A0A0B7KJ87</accession>